<dbReference type="InterPro" id="IPR029035">
    <property type="entry name" value="DHS-like_NAD/FAD-binding_dom"/>
</dbReference>
<evidence type="ECO:0000256" key="1">
    <source>
        <dbReference type="ARBA" id="ARBA00022679"/>
    </source>
</evidence>
<dbReference type="Pfam" id="PF02146">
    <property type="entry name" value="SIR2"/>
    <property type="match status" value="1"/>
</dbReference>
<keyword evidence="3" id="KW-0963">Cytoplasm</keyword>
<dbReference type="GO" id="GO:0036055">
    <property type="term" value="F:protein-succinyllysine desuccinylase activity"/>
    <property type="evidence" value="ECO:0007669"/>
    <property type="project" value="UniProtKB-UniRule"/>
</dbReference>
<dbReference type="OrthoDB" id="9800582at2"/>
<dbReference type="Gene3D" id="3.30.1600.10">
    <property type="entry name" value="SIR2/SIRT2 'Small Domain"/>
    <property type="match status" value="1"/>
</dbReference>
<dbReference type="AlphaFoldDB" id="A0A4Y1WVG2"/>
<feature type="binding site" evidence="3">
    <location>
        <begin position="86"/>
        <end position="89"/>
    </location>
    <ligand>
        <name>NAD(+)</name>
        <dbReference type="ChEBI" id="CHEBI:57540"/>
    </ligand>
</feature>
<feature type="binding site" evidence="3">
    <location>
        <position position="53"/>
    </location>
    <ligand>
        <name>substrate</name>
    </ligand>
</feature>
<dbReference type="InterPro" id="IPR026590">
    <property type="entry name" value="Ssirtuin_cat_dom"/>
</dbReference>
<evidence type="ECO:0000256" key="4">
    <source>
        <dbReference type="PROSITE-ProRule" id="PRU00236"/>
    </source>
</evidence>
<evidence type="ECO:0000256" key="2">
    <source>
        <dbReference type="ARBA" id="ARBA00023027"/>
    </source>
</evidence>
<dbReference type="GO" id="GO:0005737">
    <property type="term" value="C:cytoplasm"/>
    <property type="evidence" value="ECO:0007669"/>
    <property type="project" value="UniProtKB-SubCell"/>
</dbReference>
<dbReference type="InterPro" id="IPR003000">
    <property type="entry name" value="Sirtuin"/>
</dbReference>
<dbReference type="PANTHER" id="PTHR11085:SF4">
    <property type="entry name" value="NAD-DEPENDENT PROTEIN DEACYLASE"/>
    <property type="match status" value="1"/>
</dbReference>
<name>A0A4Y1WVG2_9BACT</name>
<dbReference type="InterPro" id="IPR027546">
    <property type="entry name" value="Sirtuin_class_III"/>
</dbReference>
<accession>A0A4Y1WVG2</accession>
<gene>
    <name evidence="3 6" type="primary">cobB</name>
    <name evidence="6" type="ORF">A5CBH24_21350</name>
</gene>
<comment type="caution">
    <text evidence="3 4">Lacks conserved residue(s) required for the propagation of feature annotation.</text>
</comment>
<dbReference type="GeneID" id="78342855"/>
<proteinExistence type="inferred from homology"/>
<keyword evidence="7" id="KW-1185">Reference proteome</keyword>
<dbReference type="Proteomes" id="UP000318946">
    <property type="component" value="Chromosome"/>
</dbReference>
<dbReference type="EC" id="2.3.1.286" evidence="3"/>
<feature type="binding site" evidence="3">
    <location>
        <begin position="170"/>
        <end position="172"/>
    </location>
    <ligand>
        <name>NAD(+)</name>
        <dbReference type="ChEBI" id="CHEBI:57540"/>
    </ligand>
</feature>
<dbReference type="HAMAP" id="MF_01121">
    <property type="entry name" value="Sirtuin_ClassIII"/>
    <property type="match status" value="1"/>
</dbReference>
<comment type="function">
    <text evidence="3">NAD-dependent lysine deacetylase and desuccinylase that specifically removes acetyl and succinyl groups on target proteins. Modulates the activities of several proteins which are inactive in their acylated form.</text>
</comment>
<dbReference type="EMBL" id="AP019735">
    <property type="protein sequence ID" value="BBL04822.1"/>
    <property type="molecule type" value="Genomic_DNA"/>
</dbReference>
<feature type="domain" description="Deacetylase sirtuin-type" evidence="5">
    <location>
        <begin position="1"/>
        <end position="229"/>
    </location>
</feature>
<comment type="catalytic activity">
    <reaction evidence="3">
        <text>N(6)-acetyl-L-lysyl-[protein] + NAD(+) + H2O = 2''-O-acetyl-ADP-D-ribose + nicotinamide + L-lysyl-[protein]</text>
        <dbReference type="Rhea" id="RHEA:43636"/>
        <dbReference type="Rhea" id="RHEA-COMP:9752"/>
        <dbReference type="Rhea" id="RHEA-COMP:10731"/>
        <dbReference type="ChEBI" id="CHEBI:15377"/>
        <dbReference type="ChEBI" id="CHEBI:17154"/>
        <dbReference type="ChEBI" id="CHEBI:29969"/>
        <dbReference type="ChEBI" id="CHEBI:57540"/>
        <dbReference type="ChEBI" id="CHEBI:61930"/>
        <dbReference type="ChEBI" id="CHEBI:83767"/>
        <dbReference type="EC" id="2.3.1.286"/>
    </reaction>
</comment>
<dbReference type="PANTHER" id="PTHR11085">
    <property type="entry name" value="NAD-DEPENDENT PROTEIN DEACYLASE SIRTUIN-5, MITOCHONDRIAL-RELATED"/>
    <property type="match status" value="1"/>
</dbReference>
<dbReference type="KEGG" id="acou:A5CBH24_21350"/>
<feature type="binding site" evidence="3">
    <location>
        <position position="56"/>
    </location>
    <ligand>
        <name>substrate</name>
    </ligand>
</feature>
<comment type="catalytic activity">
    <reaction evidence="3">
        <text>N(6)-succinyl-L-lysyl-[protein] + NAD(+) + H2O = 2''-O-succinyl-ADP-D-ribose + nicotinamide + L-lysyl-[protein]</text>
        <dbReference type="Rhea" id="RHEA:47668"/>
        <dbReference type="Rhea" id="RHEA-COMP:9752"/>
        <dbReference type="Rhea" id="RHEA-COMP:11877"/>
        <dbReference type="ChEBI" id="CHEBI:15377"/>
        <dbReference type="ChEBI" id="CHEBI:17154"/>
        <dbReference type="ChEBI" id="CHEBI:29969"/>
        <dbReference type="ChEBI" id="CHEBI:57540"/>
        <dbReference type="ChEBI" id="CHEBI:87830"/>
        <dbReference type="ChEBI" id="CHEBI:87832"/>
    </reaction>
</comment>
<feature type="binding site" evidence="3">
    <location>
        <begin position="9"/>
        <end position="28"/>
    </location>
    <ligand>
        <name>NAD(+)</name>
        <dbReference type="ChEBI" id="CHEBI:57540"/>
    </ligand>
</feature>
<dbReference type="InterPro" id="IPR050134">
    <property type="entry name" value="NAD-dep_sirtuin_deacylases"/>
</dbReference>
<evidence type="ECO:0000256" key="3">
    <source>
        <dbReference type="HAMAP-Rule" id="MF_01121"/>
    </source>
</evidence>
<feature type="active site" description="Proton acceptor" evidence="3">
    <location>
        <position position="104"/>
    </location>
</feature>
<protein>
    <recommendedName>
        <fullName evidence="3">NAD-dependent protein deacylase</fullName>
        <ecNumber evidence="3">2.3.1.286</ecNumber>
    </recommendedName>
    <alternativeName>
        <fullName evidence="3">Regulatory protein SIR2 homolog</fullName>
    </alternativeName>
</protein>
<organism evidence="6 7">
    <name type="scientific">Alistipes communis</name>
    <dbReference type="NCBI Taxonomy" id="2585118"/>
    <lineage>
        <taxon>Bacteria</taxon>
        <taxon>Pseudomonadati</taxon>
        <taxon>Bacteroidota</taxon>
        <taxon>Bacteroidia</taxon>
        <taxon>Bacteroidales</taxon>
        <taxon>Rikenellaceae</taxon>
        <taxon>Alistipes</taxon>
    </lineage>
</organism>
<feature type="binding site" evidence="3">
    <location>
        <position position="215"/>
    </location>
    <ligand>
        <name>NAD(+)</name>
        <dbReference type="ChEBI" id="CHEBI:57540"/>
    </ligand>
</feature>
<dbReference type="SUPFAM" id="SSF52467">
    <property type="entry name" value="DHS-like NAD/FAD-binding domain"/>
    <property type="match status" value="1"/>
</dbReference>
<dbReference type="RefSeq" id="WP_141413161.1">
    <property type="nucleotide sequence ID" value="NZ_AP019735.1"/>
</dbReference>
<comment type="domain">
    <text evidence="3">2 residues (Tyr-53 and Arg-56) present in a large hydrophobic pocket are probably involved in substrate specificity. They are important for desuccinylation activity, but dispensable for deacetylation activity.</text>
</comment>
<comment type="subcellular location">
    <subcellularLocation>
        <location evidence="3">Cytoplasm</location>
    </subcellularLocation>
</comment>
<dbReference type="InterPro" id="IPR026591">
    <property type="entry name" value="Sirtuin_cat_small_dom_sf"/>
</dbReference>
<sequence>MKKVVVFTGAGVSADSGLSTFRDADGLWADYRIEDVCTPEALARNRRLVIEFYNKRRREMLAARPNAAHLAIAGLEADFDVEVITQNVDDLHERAGSTRVTHLHGELRKLRSSRDPALIVPIEGWEQPLDATAPDGVLLRPHIVFFGEAVPQFDHAARIAAAADVLIVVGTSLAVYPAASLVHYVRPGVPIYLVDPGAPDVRTIRNPLTHLRERAAVGMPELAERLRRESQPE</sequence>
<evidence type="ECO:0000259" key="5">
    <source>
        <dbReference type="PROSITE" id="PS50305"/>
    </source>
</evidence>
<reference evidence="7" key="1">
    <citation type="submission" date="2019-06" db="EMBL/GenBank/DDBJ databases">
        <title>Alistipes onderdonkii subsp. vulgaris subsp. nov., Alistipes dispar sp. nov. and Alistipes communis sp. nov., isolated from human faeces, and creation of Alistipes onderdonkii subsp. onderdonkii subsp. nov.</title>
        <authorList>
            <person name="Sakamoto M."/>
            <person name="Ikeyama N."/>
            <person name="Ogata Y."/>
            <person name="Suda W."/>
            <person name="Iino T."/>
            <person name="Hattori M."/>
            <person name="Ohkuma M."/>
        </authorList>
    </citation>
    <scope>NUCLEOTIDE SEQUENCE [LARGE SCALE GENOMIC DNA]</scope>
    <source>
        <strain evidence="7">5CBH24</strain>
    </source>
</reference>
<dbReference type="PROSITE" id="PS50305">
    <property type="entry name" value="SIRTUIN"/>
    <property type="match status" value="1"/>
</dbReference>
<dbReference type="Gene3D" id="3.40.50.1220">
    <property type="entry name" value="TPP-binding domain"/>
    <property type="match status" value="1"/>
</dbReference>
<dbReference type="GO" id="GO:0036054">
    <property type="term" value="F:protein-malonyllysine demalonylase activity"/>
    <property type="evidence" value="ECO:0007669"/>
    <property type="project" value="InterPro"/>
</dbReference>
<dbReference type="GO" id="GO:0017136">
    <property type="term" value="F:histone deacetylase activity, NAD-dependent"/>
    <property type="evidence" value="ECO:0007669"/>
    <property type="project" value="TreeGrafter"/>
</dbReference>
<comment type="similarity">
    <text evidence="3">Belongs to the sirtuin family. Class III subfamily.</text>
</comment>
<keyword evidence="2 3" id="KW-0520">NAD</keyword>
<evidence type="ECO:0000313" key="7">
    <source>
        <dbReference type="Proteomes" id="UP000318946"/>
    </source>
</evidence>
<keyword evidence="1" id="KW-0808">Transferase</keyword>
<dbReference type="GO" id="GO:0070403">
    <property type="term" value="F:NAD+ binding"/>
    <property type="evidence" value="ECO:0007669"/>
    <property type="project" value="UniProtKB-UniRule"/>
</dbReference>
<evidence type="ECO:0000313" key="6">
    <source>
        <dbReference type="EMBL" id="BBL04822.1"/>
    </source>
</evidence>